<dbReference type="InterPro" id="IPR025421">
    <property type="entry name" value="DUF4148"/>
</dbReference>
<feature type="signal peptide" evidence="2">
    <location>
        <begin position="1"/>
        <end position="22"/>
    </location>
</feature>
<dbReference type="RefSeq" id="WP_219802781.1">
    <property type="nucleotide sequence ID" value="NZ_CP080096.1"/>
</dbReference>
<dbReference type="Proteomes" id="UP000826462">
    <property type="component" value="Chromosome 2"/>
</dbReference>
<evidence type="ECO:0000313" key="4">
    <source>
        <dbReference type="Proteomes" id="UP000826462"/>
    </source>
</evidence>
<feature type="region of interest" description="Disordered" evidence="1">
    <location>
        <begin position="70"/>
        <end position="93"/>
    </location>
</feature>
<evidence type="ECO:0000313" key="3">
    <source>
        <dbReference type="EMBL" id="QYD73158.1"/>
    </source>
</evidence>
<dbReference type="EMBL" id="CP080096">
    <property type="protein sequence ID" value="QYD73158.1"/>
    <property type="molecule type" value="Genomic_DNA"/>
</dbReference>
<dbReference type="Pfam" id="PF13663">
    <property type="entry name" value="DUF4148"/>
    <property type="match status" value="1"/>
</dbReference>
<accession>A0ABX8UVY1</accession>
<sequence>MKTLTYLTLAAAAIALPALSFAQSSVTRAQVNEELAQLVRAGYDPSAGENVHYPDDILAAEAKVAQQGGARATSVGDAGTRATVSRAAGNEAR</sequence>
<name>A0ABX8UVY1_9BURK</name>
<keyword evidence="2" id="KW-0732">Signal</keyword>
<proteinExistence type="predicted"/>
<organism evidence="3 4">
    <name type="scientific">Paraburkholderia edwinii</name>
    <dbReference type="NCBI Taxonomy" id="2861782"/>
    <lineage>
        <taxon>Bacteria</taxon>
        <taxon>Pseudomonadati</taxon>
        <taxon>Pseudomonadota</taxon>
        <taxon>Betaproteobacteria</taxon>
        <taxon>Burkholderiales</taxon>
        <taxon>Burkholderiaceae</taxon>
        <taxon>Paraburkholderia</taxon>
    </lineage>
</organism>
<feature type="chain" id="PRO_5045620204" evidence="2">
    <location>
        <begin position="23"/>
        <end position="93"/>
    </location>
</feature>
<evidence type="ECO:0000256" key="2">
    <source>
        <dbReference type="SAM" id="SignalP"/>
    </source>
</evidence>
<gene>
    <name evidence="3" type="ORF">KZJ38_26245</name>
</gene>
<protein>
    <submittedName>
        <fullName evidence="3">DUF4148 domain-containing protein</fullName>
    </submittedName>
</protein>
<reference evidence="3 4" key="1">
    <citation type="submission" date="2021-07" db="EMBL/GenBank/DDBJ databases">
        <title>Paraburkholderia edwinii protects Aspergillus sp. from phenazines by acting as a toxin sponge.</title>
        <authorList>
            <person name="Dahlstrom K.M."/>
            <person name="Newman D.K."/>
        </authorList>
    </citation>
    <scope>NUCLEOTIDE SEQUENCE [LARGE SCALE GENOMIC DNA]</scope>
    <source>
        <strain evidence="3 4">Pe01</strain>
    </source>
</reference>
<evidence type="ECO:0000256" key="1">
    <source>
        <dbReference type="SAM" id="MobiDB-lite"/>
    </source>
</evidence>
<keyword evidence="4" id="KW-1185">Reference proteome</keyword>